<dbReference type="Proteomes" id="UP000176101">
    <property type="component" value="Unassembled WGS sequence"/>
</dbReference>
<accession>A0A1E7KN70</accession>
<dbReference type="InterPro" id="IPR008538">
    <property type="entry name" value="Uma2"/>
</dbReference>
<name>A0A1E7KN70_9ACTN</name>
<feature type="domain" description="Putative restriction endonuclease" evidence="1">
    <location>
        <begin position="26"/>
        <end position="187"/>
    </location>
</feature>
<evidence type="ECO:0000313" key="3">
    <source>
        <dbReference type="Proteomes" id="UP000176101"/>
    </source>
</evidence>
<dbReference type="EMBL" id="LJGU01000100">
    <property type="protein sequence ID" value="OEV05347.1"/>
    <property type="molecule type" value="Genomic_DNA"/>
</dbReference>
<dbReference type="OrthoDB" id="4316356at2"/>
<dbReference type="PATRIC" id="fig|1075402.3.peg.3307"/>
<evidence type="ECO:0000313" key="2">
    <source>
        <dbReference type="EMBL" id="OEV05347.1"/>
    </source>
</evidence>
<dbReference type="CDD" id="cd06260">
    <property type="entry name" value="DUF820-like"/>
    <property type="match status" value="1"/>
</dbReference>
<dbReference type="RefSeq" id="WP_070195071.1">
    <property type="nucleotide sequence ID" value="NZ_LJGU01000100.1"/>
</dbReference>
<gene>
    <name evidence="2" type="ORF">AN216_03340</name>
</gene>
<organism evidence="2 3">
    <name type="scientific">Streptomyces oceani</name>
    <dbReference type="NCBI Taxonomy" id="1075402"/>
    <lineage>
        <taxon>Bacteria</taxon>
        <taxon>Bacillati</taxon>
        <taxon>Actinomycetota</taxon>
        <taxon>Actinomycetes</taxon>
        <taxon>Kitasatosporales</taxon>
        <taxon>Streptomycetaceae</taxon>
        <taxon>Streptomyces</taxon>
    </lineage>
</organism>
<protein>
    <recommendedName>
        <fullName evidence="1">Putative restriction endonuclease domain-containing protein</fullName>
    </recommendedName>
</protein>
<comment type="caution">
    <text evidence="2">The sequence shown here is derived from an EMBL/GenBank/DDBJ whole genome shotgun (WGS) entry which is preliminary data.</text>
</comment>
<keyword evidence="3" id="KW-1185">Reference proteome</keyword>
<sequence>MTIEMSDRIDMAEADPSGLDEQLALLEQMTIPEGYKAEIVGGAVVVSPRRKKHWRIIELVLLQLKRTFGEEANTLSDVLLPLPGRGNSFSPDLLKLSDTADADESDSVNYQDVELVVEVISRQTRGNDYGPKCEVYASAQVPIYLIADPYTGKCHAFGRPNGETYENELTVKFGEDLDLTTLGMELRLETKKFPLE</sequence>
<proteinExistence type="predicted"/>
<dbReference type="PANTHER" id="PTHR35400:SF3">
    <property type="entry name" value="SLL1072 PROTEIN"/>
    <property type="match status" value="1"/>
</dbReference>
<dbReference type="SUPFAM" id="SSF52980">
    <property type="entry name" value="Restriction endonuclease-like"/>
    <property type="match status" value="1"/>
</dbReference>
<reference evidence="2 3" key="1">
    <citation type="journal article" date="2016" name="Front. Microbiol.">
        <title>Comparative Genomics Analysis of Streptomyces Species Reveals Their Adaptation to the Marine Environment and Their Diversity at the Genomic Level.</title>
        <authorList>
            <person name="Tian X."/>
            <person name="Zhang Z."/>
            <person name="Yang T."/>
            <person name="Chen M."/>
            <person name="Li J."/>
            <person name="Chen F."/>
            <person name="Yang J."/>
            <person name="Li W."/>
            <person name="Zhang B."/>
            <person name="Zhang Z."/>
            <person name="Wu J."/>
            <person name="Zhang C."/>
            <person name="Long L."/>
            <person name="Xiao J."/>
        </authorList>
    </citation>
    <scope>NUCLEOTIDE SEQUENCE [LARGE SCALE GENOMIC DNA]</scope>
    <source>
        <strain evidence="2 3">SCSIO 02100</strain>
    </source>
</reference>
<dbReference type="STRING" id="1075402.AN216_03340"/>
<dbReference type="PANTHER" id="PTHR35400">
    <property type="entry name" value="SLR1083 PROTEIN"/>
    <property type="match status" value="1"/>
</dbReference>
<dbReference type="Pfam" id="PF05685">
    <property type="entry name" value="Uma2"/>
    <property type="match status" value="1"/>
</dbReference>
<evidence type="ECO:0000259" key="1">
    <source>
        <dbReference type="Pfam" id="PF05685"/>
    </source>
</evidence>
<dbReference type="AlphaFoldDB" id="A0A1E7KN70"/>
<dbReference type="Gene3D" id="3.90.1570.10">
    <property type="entry name" value="tt1808, chain A"/>
    <property type="match status" value="1"/>
</dbReference>
<dbReference type="InterPro" id="IPR011335">
    <property type="entry name" value="Restrct_endonuc-II-like"/>
</dbReference>
<dbReference type="InterPro" id="IPR012296">
    <property type="entry name" value="Nuclease_put_TT1808"/>
</dbReference>